<reference evidence="1" key="1">
    <citation type="submission" date="2021-12" db="EMBL/GenBank/DDBJ databases">
        <authorList>
            <person name="Rodrigo-Torres L."/>
            <person name="Arahal R. D."/>
            <person name="Lucena T."/>
        </authorList>
    </citation>
    <scope>NUCLEOTIDE SEQUENCE</scope>
    <source>
        <strain evidence="1">CECT 8419</strain>
    </source>
</reference>
<dbReference type="Pfam" id="PF10604">
    <property type="entry name" value="Polyketide_cyc2"/>
    <property type="match status" value="1"/>
</dbReference>
<dbReference type="InterPro" id="IPR019587">
    <property type="entry name" value="Polyketide_cyclase/dehydratase"/>
</dbReference>
<dbReference type="Gene3D" id="3.30.530.20">
    <property type="match status" value="1"/>
</dbReference>
<dbReference type="SUPFAM" id="SSF55961">
    <property type="entry name" value="Bet v1-like"/>
    <property type="match status" value="1"/>
</dbReference>
<name>A0ABN8F525_9BACT</name>
<dbReference type="Proteomes" id="UP000837803">
    <property type="component" value="Unassembled WGS sequence"/>
</dbReference>
<evidence type="ECO:0000313" key="1">
    <source>
        <dbReference type="EMBL" id="CAH0999176.1"/>
    </source>
</evidence>
<comment type="caution">
    <text evidence="1">The sequence shown here is derived from an EMBL/GenBank/DDBJ whole genome shotgun (WGS) entry which is preliminary data.</text>
</comment>
<keyword evidence="2" id="KW-1185">Reference proteome</keyword>
<organism evidence="1 2">
    <name type="scientific">Neolewinella maritima</name>
    <dbReference type="NCBI Taxonomy" id="1383882"/>
    <lineage>
        <taxon>Bacteria</taxon>
        <taxon>Pseudomonadati</taxon>
        <taxon>Bacteroidota</taxon>
        <taxon>Saprospiria</taxon>
        <taxon>Saprospirales</taxon>
        <taxon>Lewinellaceae</taxon>
        <taxon>Neolewinella</taxon>
    </lineage>
</organism>
<protein>
    <recommendedName>
        <fullName evidence="3">SRPBCC family protein</fullName>
    </recommendedName>
</protein>
<evidence type="ECO:0008006" key="3">
    <source>
        <dbReference type="Google" id="ProtNLM"/>
    </source>
</evidence>
<accession>A0ABN8F525</accession>
<proteinExistence type="predicted"/>
<dbReference type="EMBL" id="CAKLPZ010000001">
    <property type="protein sequence ID" value="CAH0999176.1"/>
    <property type="molecule type" value="Genomic_DNA"/>
</dbReference>
<dbReference type="CDD" id="cd07821">
    <property type="entry name" value="PYR_PYL_RCAR_like"/>
    <property type="match status" value="1"/>
</dbReference>
<dbReference type="RefSeq" id="WP_238749372.1">
    <property type="nucleotide sequence ID" value="NZ_CAKLPZ010000001.1"/>
</dbReference>
<evidence type="ECO:0000313" key="2">
    <source>
        <dbReference type="Proteomes" id="UP000837803"/>
    </source>
</evidence>
<dbReference type="InterPro" id="IPR023393">
    <property type="entry name" value="START-like_dom_sf"/>
</dbReference>
<sequence>MEIKRTFTVDRPIEKVWDVLGNDFGGAAKWATGLYHSEGYGAPQLAGASCNNRACDTNQGKIKEVIRVFDVDNHHLAYAVIEGFPGFVKSGVNNWRLTDLGDGRTRVDIHFIAVLQGLLGTIMRPMMGWQLGRVFDQALADFKIYVETGKPSSAKAKELAGRSGKAA</sequence>
<gene>
    <name evidence="1" type="ORF">LEM8419_00473</name>
</gene>